<dbReference type="GeneID" id="36382519"/>
<reference evidence="2" key="1">
    <citation type="submission" date="2014-09" db="EMBL/GenBank/DDBJ databases">
        <authorList>
            <person name="Aslett A.Martin."/>
        </authorList>
    </citation>
    <scope>NUCLEOTIDE SEQUENCE</scope>
    <source>
        <strain evidence="2">ED321 Heterogonic</strain>
    </source>
</reference>
<keyword evidence="1" id="KW-1133">Transmembrane helix</keyword>
<accession>A0A090LK31</accession>
<dbReference type="Proteomes" id="UP000035682">
    <property type="component" value="Unplaced"/>
</dbReference>
<reference evidence="4" key="3">
    <citation type="submission" date="2020-12" db="UniProtKB">
        <authorList>
            <consortium name="WormBaseParasite"/>
        </authorList>
    </citation>
    <scope>IDENTIFICATION</scope>
</reference>
<keyword evidence="1" id="KW-0472">Membrane</keyword>
<dbReference type="WBParaSite" id="SRAE_2000478200.1">
    <property type="protein sequence ID" value="SRAE_2000478200.1"/>
    <property type="gene ID" value="WBGene00265026"/>
</dbReference>
<dbReference type="RefSeq" id="XP_024509346.1">
    <property type="nucleotide sequence ID" value="XM_024643704.1"/>
</dbReference>
<feature type="transmembrane region" description="Helical" evidence="1">
    <location>
        <begin position="149"/>
        <end position="174"/>
    </location>
</feature>
<gene>
    <name evidence="2 4 5" type="ORF">SRAE_2000478200</name>
</gene>
<evidence type="ECO:0000313" key="3">
    <source>
        <dbReference type="Proteomes" id="UP000035682"/>
    </source>
</evidence>
<evidence type="ECO:0000313" key="4">
    <source>
        <dbReference type="WBParaSite" id="SRAE_2000478200.1"/>
    </source>
</evidence>
<reference evidence="3" key="2">
    <citation type="submission" date="2014-09" db="EMBL/GenBank/DDBJ databases">
        <authorList>
            <person name="Martin A.A."/>
        </authorList>
    </citation>
    <scope>NUCLEOTIDE SEQUENCE</scope>
    <source>
        <strain evidence="3">ED321</strain>
    </source>
</reference>
<feature type="transmembrane region" description="Helical" evidence="1">
    <location>
        <begin position="124"/>
        <end position="143"/>
    </location>
</feature>
<keyword evidence="3" id="KW-1185">Reference proteome</keyword>
<protein>
    <submittedName>
        <fullName evidence="2 4">Uncharacterized protein</fullName>
    </submittedName>
</protein>
<feature type="transmembrane region" description="Helical" evidence="1">
    <location>
        <begin position="21"/>
        <end position="41"/>
    </location>
</feature>
<dbReference type="EMBL" id="LN609529">
    <property type="protein sequence ID" value="CEF70147.1"/>
    <property type="molecule type" value="Genomic_DNA"/>
</dbReference>
<feature type="transmembrane region" description="Helical" evidence="1">
    <location>
        <begin position="73"/>
        <end position="94"/>
    </location>
</feature>
<dbReference type="WormBase" id="SRAE_2000478200">
    <property type="protein sequence ID" value="SRP11095"/>
    <property type="gene ID" value="WBGene00265026"/>
</dbReference>
<organism evidence="2">
    <name type="scientific">Strongyloides ratti</name>
    <name type="common">Parasitic roundworm</name>
    <dbReference type="NCBI Taxonomy" id="34506"/>
    <lineage>
        <taxon>Eukaryota</taxon>
        <taxon>Metazoa</taxon>
        <taxon>Ecdysozoa</taxon>
        <taxon>Nematoda</taxon>
        <taxon>Chromadorea</taxon>
        <taxon>Rhabditida</taxon>
        <taxon>Tylenchina</taxon>
        <taxon>Panagrolaimomorpha</taxon>
        <taxon>Strongyloidoidea</taxon>
        <taxon>Strongyloididae</taxon>
        <taxon>Strongyloides</taxon>
    </lineage>
</organism>
<evidence type="ECO:0000313" key="5">
    <source>
        <dbReference type="WormBase" id="SRAE_2000478200"/>
    </source>
</evidence>
<sequence>MTPIFFNIVRFYNVILQKSTNIITILITFIVCFGALLYLTIPQLLEINVYYIPKTGCPFEIYSNIPYFAEVQIFNFFLLVFIPIVGFVLNYIIYKLVVYRKNKITARENQTENRNLFRSIAIQSLYPFGCQFPGICLIIYQLVTYKSNYLIDVIIIFIYHFGQAFCILLSLFVIREFRIVIYKDFRIPVLGETTQIFNAKKATTTRTIAINNI</sequence>
<name>A0A090LK31_STRRB</name>
<dbReference type="AlphaFoldDB" id="A0A090LK31"/>
<evidence type="ECO:0000313" key="2">
    <source>
        <dbReference type="EMBL" id="CEF70147.1"/>
    </source>
</evidence>
<keyword evidence="1" id="KW-0812">Transmembrane</keyword>
<proteinExistence type="predicted"/>
<evidence type="ECO:0000256" key="1">
    <source>
        <dbReference type="SAM" id="Phobius"/>
    </source>
</evidence>
<dbReference type="CTD" id="36382519"/>